<accession>A0A484H4R6</accession>
<name>A0A484H4R6_9ZZZZ</name>
<reference evidence="1" key="1">
    <citation type="submission" date="2018-10" db="EMBL/GenBank/DDBJ databases">
        <authorList>
            <person name="Gruber-Vodicka H."/>
            <person name="Jaeckle O."/>
        </authorList>
    </citation>
    <scope>NUCLEOTIDE SEQUENCE</scope>
</reference>
<sequence length="55" mass="6020">MQVGYHDEPIGPAALAVMSLTVLQVCHRMGGALVRAEGNEKLSRGRQSEIWQQPC</sequence>
<dbReference type="AlphaFoldDB" id="A0A484H4R6"/>
<evidence type="ECO:0000313" key="1">
    <source>
        <dbReference type="EMBL" id="VBB68737.1"/>
    </source>
</evidence>
<gene>
    <name evidence="1" type="ORF">RIEGSTA812A_PEG_210</name>
</gene>
<protein>
    <submittedName>
        <fullName evidence="1">Uncharacterized protein</fullName>
    </submittedName>
</protein>
<organism evidence="1">
    <name type="scientific">invertebrate metagenome</name>
    <dbReference type="NCBI Taxonomy" id="1711999"/>
    <lineage>
        <taxon>unclassified sequences</taxon>
        <taxon>metagenomes</taxon>
        <taxon>organismal metagenomes</taxon>
    </lineage>
</organism>
<dbReference type="EMBL" id="LR026963">
    <property type="protein sequence ID" value="VBB68737.1"/>
    <property type="molecule type" value="Genomic_DNA"/>
</dbReference>
<proteinExistence type="predicted"/>